<protein>
    <submittedName>
        <fullName evidence="1">Uncharacterized protein</fullName>
    </submittedName>
</protein>
<comment type="caution">
    <text evidence="1">The sequence shown here is derived from an EMBL/GenBank/DDBJ whole genome shotgun (WGS) entry which is preliminary data.</text>
</comment>
<reference evidence="1 2" key="1">
    <citation type="submission" date="2019-09" db="EMBL/GenBank/DDBJ databases">
        <title>Pimelobacter sp. isolated from Paulinella.</title>
        <authorList>
            <person name="Jeong S.E."/>
        </authorList>
    </citation>
    <scope>NUCLEOTIDE SEQUENCE [LARGE SCALE GENOMIC DNA]</scope>
    <source>
        <strain evidence="1 2">Pch-N</strain>
    </source>
</reference>
<dbReference type="AlphaFoldDB" id="A0A7J5DT70"/>
<accession>A0A7J5DT70</accession>
<proteinExistence type="predicted"/>
<gene>
    <name evidence="1" type="ORF">F9L07_22755</name>
</gene>
<sequence>MPDLIAWERRGMILVAPGTSTTPPTPTYDVSELIACPTCHARVVERCKSATGTPRSPHVNRLVPRRCPCGESLDDRKQFCEWCRREARQETYARRERRAPTRKRRRAA</sequence>
<dbReference type="RefSeq" id="WP_151582019.1">
    <property type="nucleotide sequence ID" value="NZ_WBVM01000003.1"/>
</dbReference>
<dbReference type="EMBL" id="WBVM01000003">
    <property type="protein sequence ID" value="KAB2808339.1"/>
    <property type="molecule type" value="Genomic_DNA"/>
</dbReference>
<organism evidence="1 2">
    <name type="scientific">Nocardioides simplex</name>
    <name type="common">Arthrobacter simplex</name>
    <dbReference type="NCBI Taxonomy" id="2045"/>
    <lineage>
        <taxon>Bacteria</taxon>
        <taxon>Bacillati</taxon>
        <taxon>Actinomycetota</taxon>
        <taxon>Actinomycetes</taxon>
        <taxon>Propionibacteriales</taxon>
        <taxon>Nocardioidaceae</taxon>
        <taxon>Pimelobacter</taxon>
    </lineage>
</organism>
<evidence type="ECO:0000313" key="1">
    <source>
        <dbReference type="EMBL" id="KAB2808339.1"/>
    </source>
</evidence>
<name>A0A7J5DT70_NOCSI</name>
<dbReference type="Proteomes" id="UP000449906">
    <property type="component" value="Unassembled WGS sequence"/>
</dbReference>
<evidence type="ECO:0000313" key="2">
    <source>
        <dbReference type="Proteomes" id="UP000449906"/>
    </source>
</evidence>